<name>A0ABY7H232_9BACT</name>
<keyword evidence="2" id="KW-1185">Reference proteome</keyword>
<organism evidence="1 2">
    <name type="scientific">Nannocystis punicea</name>
    <dbReference type="NCBI Taxonomy" id="2995304"/>
    <lineage>
        <taxon>Bacteria</taxon>
        <taxon>Pseudomonadati</taxon>
        <taxon>Myxococcota</taxon>
        <taxon>Polyangia</taxon>
        <taxon>Nannocystales</taxon>
        <taxon>Nannocystaceae</taxon>
        <taxon>Nannocystis</taxon>
    </lineage>
</organism>
<evidence type="ECO:0000313" key="2">
    <source>
        <dbReference type="Proteomes" id="UP001164459"/>
    </source>
</evidence>
<proteinExistence type="predicted"/>
<reference evidence="1" key="1">
    <citation type="submission" date="2022-11" db="EMBL/GenBank/DDBJ databases">
        <title>Minimal conservation of predation-associated metabolite biosynthetic gene clusters underscores biosynthetic potential of Myxococcota including descriptions for ten novel species: Archangium lansinium sp. nov., Myxococcus landrumus sp. nov., Nannocystis bai.</title>
        <authorList>
            <person name="Ahearne A."/>
            <person name="Stevens C."/>
            <person name="Dowd S."/>
        </authorList>
    </citation>
    <scope>NUCLEOTIDE SEQUENCE</scope>
    <source>
        <strain evidence="1">Fl3</strain>
    </source>
</reference>
<protein>
    <submittedName>
        <fullName evidence="1">Uncharacterized protein</fullName>
    </submittedName>
</protein>
<dbReference type="Proteomes" id="UP001164459">
    <property type="component" value="Chromosome"/>
</dbReference>
<dbReference type="RefSeq" id="WP_269035450.1">
    <property type="nucleotide sequence ID" value="NZ_CP114040.1"/>
</dbReference>
<dbReference type="EMBL" id="CP114040">
    <property type="protein sequence ID" value="WAS93124.1"/>
    <property type="molecule type" value="Genomic_DNA"/>
</dbReference>
<accession>A0ABY7H232</accession>
<sequence length="254" mass="28225">MAEEALPPRKYLVWIWVAPDSRSVITDVVGSIAREPARLERWLDAEARTALDFRVGLDLAGLQQARDSELRAVLREALPDVPEAGQKALEAALAQPRYLPSQPLGMAYVLQVGAAIGENPQNRKPPTQVPDAGLLALRVLEAGGTVRVTRPEVEGRTPVSSRTLRELFQTLRNTPRLWVKWCNLCTIHRHWEAGFKQCVREAAAGLPESERATVRSWLEGPDWWLMPDSAALRGSAVLQGFTSKVVERELVRGM</sequence>
<evidence type="ECO:0000313" key="1">
    <source>
        <dbReference type="EMBL" id="WAS93124.1"/>
    </source>
</evidence>
<gene>
    <name evidence="1" type="ORF">O0S08_43735</name>
</gene>